<feature type="domain" description="Polyvalent protein metallopeptidase" evidence="2">
    <location>
        <begin position="168"/>
        <end position="293"/>
    </location>
</feature>
<gene>
    <name evidence="3" type="ORF">B0187_00990</name>
</gene>
<dbReference type="PIRSF" id="PIRSF037112">
    <property type="entry name" value="Antirestriction_ArdC"/>
    <property type="match status" value="1"/>
</dbReference>
<reference evidence="3 4" key="1">
    <citation type="submission" date="2017-02" db="EMBL/GenBank/DDBJ databases">
        <title>Draft genome sequence of Haemophilus paracuniculus CCUG 43573 type strain.</title>
        <authorList>
            <person name="Engstrom-Jakobsson H."/>
            <person name="Salva-Serra F."/>
            <person name="Thorell K."/>
            <person name="Gonzales-Siles L."/>
            <person name="Karlsson R."/>
            <person name="Boulund F."/>
            <person name="Engstrand L."/>
            <person name="Kristiansson E."/>
            <person name="Moore E."/>
        </authorList>
    </citation>
    <scope>NUCLEOTIDE SEQUENCE [LARGE SCALE GENOMIC DNA]</scope>
    <source>
        <strain evidence="3 4">CCUG 43573</strain>
    </source>
</reference>
<organism evidence="3 4">
    <name type="scientific">Haemophilus paracuniculus</name>
    <dbReference type="NCBI Taxonomy" id="734"/>
    <lineage>
        <taxon>Bacteria</taxon>
        <taxon>Pseudomonadati</taxon>
        <taxon>Pseudomonadota</taxon>
        <taxon>Gammaproteobacteria</taxon>
        <taxon>Pasteurellales</taxon>
        <taxon>Pasteurellaceae</taxon>
        <taxon>Haemophilus</taxon>
    </lineage>
</organism>
<dbReference type="AlphaFoldDB" id="A0A1T0AVD0"/>
<evidence type="ECO:0000313" key="3">
    <source>
        <dbReference type="EMBL" id="OOS00900.1"/>
    </source>
</evidence>
<dbReference type="STRING" id="734.B0187_00990"/>
<dbReference type="OrthoDB" id="9792687at2"/>
<protein>
    <submittedName>
        <fullName evidence="3">Antirestriction protein</fullName>
    </submittedName>
</protein>
<feature type="domain" description="N-terminal" evidence="1">
    <location>
        <begin position="10"/>
        <end position="136"/>
    </location>
</feature>
<dbReference type="Pfam" id="PF08401">
    <property type="entry name" value="ArdcN"/>
    <property type="match status" value="1"/>
</dbReference>
<dbReference type="Pfam" id="PF18818">
    <property type="entry name" value="MPTase-PolyVal"/>
    <property type="match status" value="1"/>
</dbReference>
<evidence type="ECO:0000259" key="1">
    <source>
        <dbReference type="Pfam" id="PF08401"/>
    </source>
</evidence>
<dbReference type="GO" id="GO:0003697">
    <property type="term" value="F:single-stranded DNA binding"/>
    <property type="evidence" value="ECO:0007669"/>
    <property type="project" value="InterPro"/>
</dbReference>
<keyword evidence="4" id="KW-1185">Reference proteome</keyword>
<evidence type="ECO:0000313" key="4">
    <source>
        <dbReference type="Proteomes" id="UP000190867"/>
    </source>
</evidence>
<dbReference type="RefSeq" id="WP_078235914.1">
    <property type="nucleotide sequence ID" value="NZ_MUYA01000001.1"/>
</dbReference>
<dbReference type="InterPro" id="IPR017113">
    <property type="entry name" value="Antirestriction_ArdC"/>
</dbReference>
<dbReference type="EMBL" id="MUYA01000001">
    <property type="protein sequence ID" value="OOS00900.1"/>
    <property type="molecule type" value="Genomic_DNA"/>
</dbReference>
<comment type="caution">
    <text evidence="3">The sequence shown here is derived from an EMBL/GenBank/DDBJ whole genome shotgun (WGS) entry which is preliminary data.</text>
</comment>
<evidence type="ECO:0000259" key="2">
    <source>
        <dbReference type="Pfam" id="PF18818"/>
    </source>
</evidence>
<proteinExistence type="predicted"/>
<name>A0A1T0AVD0_9PAST</name>
<dbReference type="InterPro" id="IPR041459">
    <property type="entry name" value="MPTase-PolyVal"/>
</dbReference>
<accession>A0A1T0AVD0</accession>
<dbReference type="InterPro" id="IPR013610">
    <property type="entry name" value="ArdC_N"/>
</dbReference>
<dbReference type="Proteomes" id="UP000190867">
    <property type="component" value="Unassembled WGS sequence"/>
</dbReference>
<sequence>MNTQPTAKFDLYQNVTDRIVEALETGTAPWLKPWDTPACNLDLPRNAVSNRLYSGINILLLWLASSTHGYRQSKWITAKKAMELGGHVRKGEKATVIVNYRPVEREATDENGELLFDDDGNPLMEHFAYLNKHNVFNIEQCENLPPAMYEPLKANIETDNPYEIFTEIRQMIKGLGLKVEVKPSNKAFYQATTDKVVMPEVKQFHSEQDFYSTLMHEMTHATGHQSRLNREGISSGKAKFGNKIYAFEELVAEIGGAFLCAQLGFNTVPQNASYIASWIQVLKNDKRAIFRATGYARNACDYMLEALNVQQQYESRFEEAA</sequence>